<name>A0A078L2R4_9GAMM</name>
<feature type="transmembrane region" description="Helical" evidence="8">
    <location>
        <begin position="20"/>
        <end position="42"/>
    </location>
</feature>
<dbReference type="CDD" id="cd03494">
    <property type="entry name" value="SQR_TypeC_SdhD"/>
    <property type="match status" value="1"/>
</dbReference>
<dbReference type="STRING" id="1034943.BN59_03774"/>
<dbReference type="OrthoDB" id="5612767at2"/>
<keyword evidence="5" id="KW-0997">Cell inner membrane</keyword>
<keyword evidence="7" id="KW-0408">Iron</keyword>
<comment type="subcellular location">
    <subcellularLocation>
        <location evidence="5">Cell inner membrane</location>
        <topology evidence="5">Multi-pass membrane protein</topology>
    </subcellularLocation>
    <subcellularLocation>
        <location evidence="2">Membrane</location>
        <topology evidence="2">Multi-pass membrane protein</topology>
    </subcellularLocation>
</comment>
<reference evidence="9 10" key="1">
    <citation type="submission" date="2014-06" db="EMBL/GenBank/DDBJ databases">
        <authorList>
            <person name="Urmite Genomes Urmite Genomes"/>
        </authorList>
    </citation>
    <scope>NUCLEOTIDE SEQUENCE [LARGE SCALE GENOMIC DNA]</scope>
</reference>
<evidence type="ECO:0000256" key="4">
    <source>
        <dbReference type="ARBA" id="ARBA00022989"/>
    </source>
</evidence>
<keyword evidence="7" id="KW-0349">Heme</keyword>
<dbReference type="GO" id="GO:0006099">
    <property type="term" value="P:tricarboxylic acid cycle"/>
    <property type="evidence" value="ECO:0007669"/>
    <property type="project" value="UniProtKB-UniRule"/>
</dbReference>
<dbReference type="UniPathway" id="UPA00223"/>
<dbReference type="NCBIfam" id="TIGR02968">
    <property type="entry name" value="succ_dehyd_anc"/>
    <property type="match status" value="1"/>
</dbReference>
<protein>
    <recommendedName>
        <fullName evidence="5">Succinate dehydrogenase hydrophobic membrane anchor subunit</fullName>
    </recommendedName>
</protein>
<dbReference type="RefSeq" id="WP_044012771.1">
    <property type="nucleotide sequence ID" value="NZ_CCVW01000005.1"/>
</dbReference>
<keyword evidence="5" id="KW-1003">Cell membrane</keyword>
<comment type="cofactor">
    <cofactor evidence="7">
        <name>heme</name>
        <dbReference type="ChEBI" id="CHEBI:30413"/>
    </cofactor>
    <text evidence="7">The heme is bound between the two transmembrane subunits.</text>
</comment>
<dbReference type="GO" id="GO:0020037">
    <property type="term" value="F:heme binding"/>
    <property type="evidence" value="ECO:0007669"/>
    <property type="project" value="InterPro"/>
</dbReference>
<dbReference type="Gene3D" id="1.20.1300.10">
    <property type="entry name" value="Fumarate reductase/succinate dehydrogenase, transmembrane subunit"/>
    <property type="match status" value="1"/>
</dbReference>
<accession>A0A078L2R4</accession>
<feature type="transmembrane region" description="Helical" evidence="8">
    <location>
        <begin position="95"/>
        <end position="116"/>
    </location>
</feature>
<keyword evidence="4 8" id="KW-1133">Transmembrane helix</keyword>
<organism evidence="9 10">
    <name type="scientific">Legionella massiliensis</name>
    <dbReference type="NCBI Taxonomy" id="1034943"/>
    <lineage>
        <taxon>Bacteria</taxon>
        <taxon>Pseudomonadati</taxon>
        <taxon>Pseudomonadota</taxon>
        <taxon>Gammaproteobacteria</taxon>
        <taxon>Legionellales</taxon>
        <taxon>Legionellaceae</taxon>
        <taxon>Legionella</taxon>
    </lineage>
</organism>
<dbReference type="PIRSF" id="PIRSF000169">
    <property type="entry name" value="SDH_D"/>
    <property type="match status" value="1"/>
</dbReference>
<keyword evidence="3 8" id="KW-0812">Transmembrane</keyword>
<dbReference type="GO" id="GO:0009055">
    <property type="term" value="F:electron transfer activity"/>
    <property type="evidence" value="ECO:0007669"/>
    <property type="project" value="TreeGrafter"/>
</dbReference>
<keyword evidence="5" id="KW-0249">Electron transport</keyword>
<dbReference type="eggNOG" id="COG2142">
    <property type="taxonomic scope" value="Bacteria"/>
</dbReference>
<dbReference type="GO" id="GO:0017004">
    <property type="term" value="P:cytochrome complex assembly"/>
    <property type="evidence" value="ECO:0007669"/>
    <property type="project" value="TreeGrafter"/>
</dbReference>
<feature type="transmembrane region" description="Helical" evidence="8">
    <location>
        <begin position="62"/>
        <end position="83"/>
    </location>
</feature>
<evidence type="ECO:0000256" key="7">
    <source>
        <dbReference type="PIRSR" id="PIRSR000169-2"/>
    </source>
</evidence>
<evidence type="ECO:0000256" key="8">
    <source>
        <dbReference type="SAM" id="Phobius"/>
    </source>
</evidence>
<feature type="binding site" description="axial binding residue" evidence="7">
    <location>
        <position position="74"/>
    </location>
    <ligand>
        <name>heme</name>
        <dbReference type="ChEBI" id="CHEBI:30413"/>
        <note>ligand shared with second transmembrane subunit</note>
    </ligand>
    <ligandPart>
        <name>Fe</name>
        <dbReference type="ChEBI" id="CHEBI:18248"/>
    </ligandPart>
</feature>
<dbReference type="InterPro" id="IPR014312">
    <property type="entry name" value="Succ_DH_anchor"/>
</dbReference>
<evidence type="ECO:0000313" key="10">
    <source>
        <dbReference type="Proteomes" id="UP000044071"/>
    </source>
</evidence>
<sequence length="119" mass="13926">MVNKLSVSMSLTGSGLKDWLVQRFSSLVIALYFFVLLGFFYLHPNLDHASLRHFFSTTWMQVFSLTALLSLFLHAWVGIWTVITDYINLFTIRLIIQVLVIFTLIVYFFWGVEILWKIA</sequence>
<keyword evidence="10" id="KW-1185">Reference proteome</keyword>
<comment type="pathway">
    <text evidence="5">Carbohydrate metabolism; tricarboxylic acid cycle.</text>
</comment>
<keyword evidence="5 8" id="KW-0472">Membrane</keyword>
<evidence type="ECO:0000256" key="2">
    <source>
        <dbReference type="ARBA" id="ARBA00004141"/>
    </source>
</evidence>
<evidence type="ECO:0000313" key="9">
    <source>
        <dbReference type="EMBL" id="CDZ79456.1"/>
    </source>
</evidence>
<keyword evidence="5" id="KW-0813">Transport</keyword>
<comment type="function">
    <text evidence="1 5">Membrane-anchoring subunit of succinate dehydrogenase (SDH).</text>
</comment>
<dbReference type="EMBL" id="CCSB01000005">
    <property type="protein sequence ID" value="CDZ79456.1"/>
    <property type="molecule type" value="Genomic_DNA"/>
</dbReference>
<dbReference type="InterPro" id="IPR034804">
    <property type="entry name" value="SQR/QFR_C/D"/>
</dbReference>
<evidence type="ECO:0000256" key="1">
    <source>
        <dbReference type="ARBA" id="ARBA00004050"/>
    </source>
</evidence>
<keyword evidence="7" id="KW-0479">Metal-binding</keyword>
<dbReference type="GO" id="GO:0005886">
    <property type="term" value="C:plasma membrane"/>
    <property type="evidence" value="ECO:0007669"/>
    <property type="project" value="UniProtKB-SubCell"/>
</dbReference>
<evidence type="ECO:0000256" key="6">
    <source>
        <dbReference type="PIRSR" id="PIRSR000169-1"/>
    </source>
</evidence>
<feature type="binding site" evidence="6">
    <location>
        <position position="86"/>
    </location>
    <ligand>
        <name>a ubiquinone</name>
        <dbReference type="ChEBI" id="CHEBI:16389"/>
    </ligand>
</feature>
<dbReference type="PANTHER" id="PTHR38689">
    <property type="entry name" value="SUCCINATE DEHYDROGENASE HYDROPHOBIC MEMBRANE ANCHOR SUBUNIT"/>
    <property type="match status" value="1"/>
</dbReference>
<dbReference type="GO" id="GO:0046872">
    <property type="term" value="F:metal ion binding"/>
    <property type="evidence" value="ECO:0007669"/>
    <property type="project" value="UniProtKB-KW"/>
</dbReference>
<dbReference type="SUPFAM" id="SSF81343">
    <property type="entry name" value="Fumarate reductase respiratory complex transmembrane subunits"/>
    <property type="match status" value="1"/>
</dbReference>
<dbReference type="PANTHER" id="PTHR38689:SF1">
    <property type="entry name" value="SUCCINATE DEHYDROGENASE HYDROPHOBIC MEMBRANE ANCHOR SUBUNIT"/>
    <property type="match status" value="1"/>
</dbReference>
<evidence type="ECO:0000256" key="5">
    <source>
        <dbReference type="PIRNR" id="PIRNR000169"/>
    </source>
</evidence>
<keyword evidence="5" id="KW-0816">Tricarboxylic acid cycle</keyword>
<gene>
    <name evidence="9" type="primary">sdhD_2</name>
    <name evidence="9" type="ORF">BN59_03774</name>
</gene>
<evidence type="ECO:0000256" key="3">
    <source>
        <dbReference type="ARBA" id="ARBA00022692"/>
    </source>
</evidence>
<dbReference type="AlphaFoldDB" id="A0A078L2R4"/>
<dbReference type="Proteomes" id="UP000044071">
    <property type="component" value="Unassembled WGS sequence"/>
</dbReference>
<proteinExistence type="predicted"/>